<evidence type="ECO:0000256" key="2">
    <source>
        <dbReference type="ARBA" id="ARBA00023125"/>
    </source>
</evidence>
<keyword evidence="1" id="KW-0805">Transcription regulation</keyword>
<sequence>MSSEQPVSASCPISRLLDIAGERWSFLILRDLFNGVRRFDGLQKNLGISKKVLSQRLRRLVEAGLLSRVPYQERPPRFEYRLTAKGRDFFPVLVAMLSWSNRWLFNQGEQTTELTHLECGHPLDAKLVCGHCNGAVTPARIKAIDTIKREQ</sequence>
<name>A0A2K8KYE2_MARES</name>
<dbReference type="AlphaFoldDB" id="A0A2K8KYE2"/>
<dbReference type="RefSeq" id="WP_100276512.1">
    <property type="nucleotide sequence ID" value="NZ_CP018799.1"/>
</dbReference>
<evidence type="ECO:0000256" key="3">
    <source>
        <dbReference type="ARBA" id="ARBA00023163"/>
    </source>
</evidence>
<dbReference type="GO" id="GO:0003677">
    <property type="term" value="F:DNA binding"/>
    <property type="evidence" value="ECO:0007669"/>
    <property type="project" value="UniProtKB-KW"/>
</dbReference>
<dbReference type="KEGG" id="maes:Ga0123461_0058"/>
<accession>A0A2K8KYE2</accession>
<dbReference type="InterPro" id="IPR002577">
    <property type="entry name" value="HTH_HxlR"/>
</dbReference>
<dbReference type="EMBL" id="CP018799">
    <property type="protein sequence ID" value="ATX78511.1"/>
    <property type="molecule type" value="Genomic_DNA"/>
</dbReference>
<keyword evidence="2" id="KW-0238">DNA-binding</keyword>
<organism evidence="5 6">
    <name type="scientific">Mariprofundus aestuarium</name>
    <dbReference type="NCBI Taxonomy" id="1921086"/>
    <lineage>
        <taxon>Bacteria</taxon>
        <taxon>Pseudomonadati</taxon>
        <taxon>Pseudomonadota</taxon>
        <taxon>Candidatius Mariprofundia</taxon>
        <taxon>Mariprofundales</taxon>
        <taxon>Mariprofundaceae</taxon>
        <taxon>Mariprofundus</taxon>
    </lineage>
</organism>
<keyword evidence="6" id="KW-1185">Reference proteome</keyword>
<dbReference type="InterPro" id="IPR036388">
    <property type="entry name" value="WH-like_DNA-bd_sf"/>
</dbReference>
<dbReference type="Pfam" id="PF01638">
    <property type="entry name" value="HxlR"/>
    <property type="match status" value="1"/>
</dbReference>
<dbReference type="Proteomes" id="UP000231701">
    <property type="component" value="Chromosome"/>
</dbReference>
<dbReference type="OrthoDB" id="5293857at2"/>
<dbReference type="PROSITE" id="PS51118">
    <property type="entry name" value="HTH_HXLR"/>
    <property type="match status" value="1"/>
</dbReference>
<feature type="domain" description="HTH hxlR-type" evidence="4">
    <location>
        <begin position="11"/>
        <end position="108"/>
    </location>
</feature>
<dbReference type="Gene3D" id="1.10.10.10">
    <property type="entry name" value="Winged helix-like DNA-binding domain superfamily/Winged helix DNA-binding domain"/>
    <property type="match status" value="1"/>
</dbReference>
<dbReference type="InterPro" id="IPR036390">
    <property type="entry name" value="WH_DNA-bd_sf"/>
</dbReference>
<keyword evidence="3" id="KW-0804">Transcription</keyword>
<protein>
    <submittedName>
        <fullName evidence="5">Transcriptional regulator, HxlR family</fullName>
    </submittedName>
</protein>
<evidence type="ECO:0000256" key="1">
    <source>
        <dbReference type="ARBA" id="ARBA00023015"/>
    </source>
</evidence>
<proteinExistence type="predicted"/>
<dbReference type="InterPro" id="IPR011991">
    <property type="entry name" value="ArsR-like_HTH"/>
</dbReference>
<dbReference type="SUPFAM" id="SSF46785">
    <property type="entry name" value="Winged helix' DNA-binding domain"/>
    <property type="match status" value="1"/>
</dbReference>
<evidence type="ECO:0000313" key="5">
    <source>
        <dbReference type="EMBL" id="ATX78511.1"/>
    </source>
</evidence>
<evidence type="ECO:0000313" key="6">
    <source>
        <dbReference type="Proteomes" id="UP000231701"/>
    </source>
</evidence>
<dbReference type="GO" id="GO:0006355">
    <property type="term" value="P:regulation of DNA-templated transcription"/>
    <property type="evidence" value="ECO:0007669"/>
    <property type="project" value="UniProtKB-ARBA"/>
</dbReference>
<gene>
    <name evidence="5" type="ORF">Ga0123461_0058</name>
</gene>
<evidence type="ECO:0000259" key="4">
    <source>
        <dbReference type="PROSITE" id="PS51118"/>
    </source>
</evidence>
<reference evidence="5 6" key="1">
    <citation type="submission" date="2016-12" db="EMBL/GenBank/DDBJ databases">
        <title>Isolation and genomic insights into novel planktonic Zetaproteobacteria from stratified waters of the Chesapeake Bay.</title>
        <authorList>
            <person name="McAllister S.M."/>
            <person name="Kato S."/>
            <person name="Chan C.S."/>
            <person name="Chiu B.K."/>
            <person name="Field E.K."/>
        </authorList>
    </citation>
    <scope>NUCLEOTIDE SEQUENCE [LARGE SCALE GENOMIC DNA]</scope>
    <source>
        <strain evidence="5 6">CP-5</strain>
    </source>
</reference>
<dbReference type="PANTHER" id="PTHR33204:SF18">
    <property type="entry name" value="TRANSCRIPTIONAL REGULATORY PROTEIN"/>
    <property type="match status" value="1"/>
</dbReference>
<dbReference type="PANTHER" id="PTHR33204">
    <property type="entry name" value="TRANSCRIPTIONAL REGULATOR, MARR FAMILY"/>
    <property type="match status" value="1"/>
</dbReference>
<dbReference type="CDD" id="cd00090">
    <property type="entry name" value="HTH_ARSR"/>
    <property type="match status" value="1"/>
</dbReference>